<organism evidence="1 2">
    <name type="scientific">Marchantia polymorpha subsp. ruderalis</name>
    <dbReference type="NCBI Taxonomy" id="1480154"/>
    <lineage>
        <taxon>Eukaryota</taxon>
        <taxon>Viridiplantae</taxon>
        <taxon>Streptophyta</taxon>
        <taxon>Embryophyta</taxon>
        <taxon>Marchantiophyta</taxon>
        <taxon>Marchantiopsida</taxon>
        <taxon>Marchantiidae</taxon>
        <taxon>Marchantiales</taxon>
        <taxon>Marchantiaceae</taxon>
        <taxon>Marchantia</taxon>
    </lineage>
</organism>
<keyword evidence="2" id="KW-1185">Reference proteome</keyword>
<gene>
    <name evidence="1" type="ORF">AXG93_3751s1050</name>
</gene>
<name>A0A176W1D8_MARPO</name>
<proteinExistence type="predicted"/>
<comment type="caution">
    <text evidence="1">The sequence shown here is derived from an EMBL/GenBank/DDBJ whole genome shotgun (WGS) entry which is preliminary data.</text>
</comment>
<dbReference type="Proteomes" id="UP000077202">
    <property type="component" value="Unassembled WGS sequence"/>
</dbReference>
<sequence length="255" mass="28614">MFLIAMIELYSSFNKWNQHLLNGDKQSPLGLESDMAKQPGGKCPGMLLRPAACGLQDYKSFIPLKSNGLATRLWKRNGHHLCMTPLTFGLSLQHVHRFLFGLVCLLWVQTKLQISAVPPVEHERWSMDPWNLTMGHHRTPPASSSSKGAVCESFAHEGNFSPSEIPFQEFHTHGSIKTTSEFAKFAKFHAEDLHRGDGLFTRRTTTKSKSRNPAIASANDEKSESCKLRIELSFEEKRRISGRIRTIESGGPLLA</sequence>
<evidence type="ECO:0000313" key="1">
    <source>
        <dbReference type="EMBL" id="OAE26252.1"/>
    </source>
</evidence>
<evidence type="ECO:0000313" key="2">
    <source>
        <dbReference type="Proteomes" id="UP000077202"/>
    </source>
</evidence>
<accession>A0A176W1D8</accession>
<dbReference type="EMBL" id="LVLJ01002206">
    <property type="protein sequence ID" value="OAE26252.1"/>
    <property type="molecule type" value="Genomic_DNA"/>
</dbReference>
<protein>
    <submittedName>
        <fullName evidence="1">Uncharacterized protein</fullName>
    </submittedName>
</protein>
<reference evidence="1" key="1">
    <citation type="submission" date="2016-03" db="EMBL/GenBank/DDBJ databases">
        <title>Mechanisms controlling the formation of the plant cell surface in tip-growing cells are functionally conserved among land plants.</title>
        <authorList>
            <person name="Honkanen S."/>
            <person name="Jones V.A."/>
            <person name="Morieri G."/>
            <person name="Champion C."/>
            <person name="Hetherington A.J."/>
            <person name="Kelly S."/>
            <person name="Saint-Marcoux D."/>
            <person name="Proust H."/>
            <person name="Prescott H."/>
            <person name="Dolan L."/>
        </authorList>
    </citation>
    <scope>NUCLEOTIDE SEQUENCE [LARGE SCALE GENOMIC DNA]</scope>
    <source>
        <tissue evidence="1">Whole gametophyte</tissue>
    </source>
</reference>
<dbReference type="AlphaFoldDB" id="A0A176W1D8"/>